<comment type="caution">
    <text evidence="1">The sequence shown here is derived from an EMBL/GenBank/DDBJ whole genome shotgun (WGS) entry which is preliminary data.</text>
</comment>
<sequence>MNAKFIAKSTFLLFLGLLLFLAGALYGSWIVLNPKPFVYQPGDHLAEFGQEDTMVVAISDESLNLTAQRSVPNDPFSVLITYSNGDAPRRCRVNPDLSGLLDSLTLIVARKNVELDLFQTDYPVFLGYLELKKEAVDLFSPLYTLRRSPDGRVALQTFTSVAEIEIPAETFERLKTLCGPRPPGAPR</sequence>
<proteinExistence type="predicted"/>
<dbReference type="AlphaFoldDB" id="A0A8J6YJ67"/>
<dbReference type="RefSeq" id="WP_192534309.1">
    <property type="nucleotide sequence ID" value="NZ_JACZHT010000004.1"/>
</dbReference>
<organism evidence="1 2">
    <name type="scientific">Phaeovibrio sulfidiphilus</name>
    <dbReference type="NCBI Taxonomy" id="1220600"/>
    <lineage>
        <taxon>Bacteria</taxon>
        <taxon>Pseudomonadati</taxon>
        <taxon>Pseudomonadota</taxon>
        <taxon>Alphaproteobacteria</taxon>
        <taxon>Rhodospirillales</taxon>
        <taxon>Rhodospirillaceae</taxon>
        <taxon>Phaeovibrio</taxon>
    </lineage>
</organism>
<protein>
    <submittedName>
        <fullName evidence="1">Uncharacterized protein</fullName>
    </submittedName>
</protein>
<evidence type="ECO:0000313" key="1">
    <source>
        <dbReference type="EMBL" id="MBE1237296.1"/>
    </source>
</evidence>
<evidence type="ECO:0000313" key="2">
    <source>
        <dbReference type="Proteomes" id="UP000631034"/>
    </source>
</evidence>
<name>A0A8J6YJ67_9PROT</name>
<reference evidence="1" key="1">
    <citation type="submission" date="2020-10" db="EMBL/GenBank/DDBJ databases">
        <title>Genome sequence of the unusual species of purple photosynthetic bacteria, Phaeovibrio sulfidiphilus DSM 23193, type strain.</title>
        <authorList>
            <person name="Kyndt J.A."/>
            <person name="Meyer T.E."/>
        </authorList>
    </citation>
    <scope>NUCLEOTIDE SEQUENCE</scope>
    <source>
        <strain evidence="1">DSM 23193</strain>
    </source>
</reference>
<accession>A0A8J6YJ67</accession>
<keyword evidence="2" id="KW-1185">Reference proteome</keyword>
<gene>
    <name evidence="1" type="ORF">IHV25_06510</name>
</gene>
<dbReference type="EMBL" id="JACZHT010000004">
    <property type="protein sequence ID" value="MBE1237296.1"/>
    <property type="molecule type" value="Genomic_DNA"/>
</dbReference>
<dbReference type="Proteomes" id="UP000631034">
    <property type="component" value="Unassembled WGS sequence"/>
</dbReference>